<evidence type="ECO:0000313" key="3">
    <source>
        <dbReference type="Proteomes" id="UP000005551"/>
    </source>
</evidence>
<protein>
    <recommendedName>
        <fullName evidence="4">Zincin peptidase</fullName>
    </recommendedName>
</protein>
<evidence type="ECO:0000313" key="2">
    <source>
        <dbReference type="EMBL" id="EIM74119.1"/>
    </source>
</evidence>
<dbReference type="OrthoDB" id="1119336at2"/>
<dbReference type="AlphaFoldDB" id="I5BX17"/>
<gene>
    <name evidence="2" type="ORF">A3SI_16545</name>
</gene>
<dbReference type="Pfam" id="PF11667">
    <property type="entry name" value="DUF3267"/>
    <property type="match status" value="1"/>
</dbReference>
<keyword evidence="1" id="KW-0812">Transmembrane</keyword>
<name>I5BX17_9BACT</name>
<accession>I5BX17</accession>
<evidence type="ECO:0008006" key="4">
    <source>
        <dbReference type="Google" id="ProtNLM"/>
    </source>
</evidence>
<dbReference type="RefSeq" id="WP_009056740.1">
    <property type="nucleotide sequence ID" value="NZ_AJYA01000047.1"/>
</dbReference>
<keyword evidence="1" id="KW-0472">Membrane</keyword>
<evidence type="ECO:0000256" key="1">
    <source>
        <dbReference type="SAM" id="Phobius"/>
    </source>
</evidence>
<feature type="transmembrane region" description="Helical" evidence="1">
    <location>
        <begin position="130"/>
        <end position="152"/>
    </location>
</feature>
<feature type="transmembrane region" description="Helical" evidence="1">
    <location>
        <begin position="37"/>
        <end position="59"/>
    </location>
</feature>
<proteinExistence type="predicted"/>
<sequence length="205" mass="23975">MKITPENLAVEKYRLVEKLEHHELIPFVKNHLNKWSYVSITFYLINIAFLLLGILSIYFCFQEKSMGWDDIIFYYTFGFTVCFLLIPIHECIHILAYRALGATETSLDYNLKKLYFAALANNFVVNRREFAFVALLPFICITLSLLTLYFFVNTNWQLTILATLLLHTSMCSGDFGIVNYFITTKDPNIVTYDDTKNKISYFMTK</sequence>
<organism evidence="2 3">
    <name type="scientific">Nitritalea halalkaliphila LW7</name>
    <dbReference type="NCBI Taxonomy" id="1189621"/>
    <lineage>
        <taxon>Bacteria</taxon>
        <taxon>Pseudomonadati</taxon>
        <taxon>Bacteroidota</taxon>
        <taxon>Cytophagia</taxon>
        <taxon>Cytophagales</taxon>
        <taxon>Cyclobacteriaceae</taxon>
        <taxon>Nitritalea</taxon>
    </lineage>
</organism>
<dbReference type="EMBL" id="AJYA01000047">
    <property type="protein sequence ID" value="EIM74119.1"/>
    <property type="molecule type" value="Genomic_DNA"/>
</dbReference>
<comment type="caution">
    <text evidence="2">The sequence shown here is derived from an EMBL/GenBank/DDBJ whole genome shotgun (WGS) entry which is preliminary data.</text>
</comment>
<dbReference type="InterPro" id="IPR021683">
    <property type="entry name" value="DUF3267"/>
</dbReference>
<keyword evidence="1" id="KW-1133">Transmembrane helix</keyword>
<feature type="transmembrane region" description="Helical" evidence="1">
    <location>
        <begin position="71"/>
        <end position="88"/>
    </location>
</feature>
<dbReference type="Proteomes" id="UP000005551">
    <property type="component" value="Unassembled WGS sequence"/>
</dbReference>
<dbReference type="STRING" id="1189621.A3SI_16545"/>
<reference evidence="2 3" key="1">
    <citation type="submission" date="2012-05" db="EMBL/GenBank/DDBJ databases">
        <title>Genome sequence of Nitritalea halalkaliphila LW7.</title>
        <authorList>
            <person name="Jangir P.K."/>
            <person name="Singh A."/>
            <person name="Shivaji S."/>
            <person name="Sharma R."/>
        </authorList>
    </citation>
    <scope>NUCLEOTIDE SEQUENCE [LARGE SCALE GENOMIC DNA]</scope>
    <source>
        <strain evidence="2 3">LW7</strain>
    </source>
</reference>
<feature type="transmembrane region" description="Helical" evidence="1">
    <location>
        <begin position="158"/>
        <end position="182"/>
    </location>
</feature>
<keyword evidence="3" id="KW-1185">Reference proteome</keyword>